<keyword evidence="4 7" id="KW-0560">Oxidoreductase</keyword>
<dbReference type="GO" id="GO:0008395">
    <property type="term" value="F:steroid hydroxylase activity"/>
    <property type="evidence" value="ECO:0007669"/>
    <property type="project" value="TreeGrafter"/>
</dbReference>
<evidence type="ECO:0000313" key="8">
    <source>
        <dbReference type="EMBL" id="OQO94681.1"/>
    </source>
</evidence>
<dbReference type="RefSeq" id="WP_081190126.1">
    <property type="nucleotide sequence ID" value="NZ_MWIH01000002.1"/>
</dbReference>
<organism evidence="8 9">
    <name type="scientific">Saccharomonospora piscinae</name>
    <dbReference type="NCBI Taxonomy" id="687388"/>
    <lineage>
        <taxon>Bacteria</taxon>
        <taxon>Bacillati</taxon>
        <taxon>Actinomycetota</taxon>
        <taxon>Actinomycetes</taxon>
        <taxon>Pseudonocardiales</taxon>
        <taxon>Pseudonocardiaceae</taxon>
        <taxon>Saccharomonospora</taxon>
    </lineage>
</organism>
<dbReference type="PANTHER" id="PTHR46696">
    <property type="entry name" value="P450, PUTATIVE (EUROFUNG)-RELATED"/>
    <property type="match status" value="1"/>
</dbReference>
<evidence type="ECO:0000256" key="6">
    <source>
        <dbReference type="ARBA" id="ARBA00023033"/>
    </source>
</evidence>
<dbReference type="InterPro" id="IPR036396">
    <property type="entry name" value="Cyt_P450_sf"/>
</dbReference>
<dbReference type="PANTHER" id="PTHR46696:SF4">
    <property type="entry name" value="BIOTIN BIOSYNTHESIS CYTOCHROME P450"/>
    <property type="match status" value="1"/>
</dbReference>
<keyword evidence="2 7" id="KW-0349">Heme</keyword>
<protein>
    <submittedName>
        <fullName evidence="8">Steroid C27-monooxygenase</fullName>
    </submittedName>
</protein>
<evidence type="ECO:0000256" key="7">
    <source>
        <dbReference type="RuleBase" id="RU000461"/>
    </source>
</evidence>
<gene>
    <name evidence="8" type="ORF">B1813_00815</name>
</gene>
<dbReference type="SUPFAM" id="SSF48264">
    <property type="entry name" value="Cytochrome P450"/>
    <property type="match status" value="1"/>
</dbReference>
<evidence type="ECO:0000313" key="9">
    <source>
        <dbReference type="Proteomes" id="UP000192591"/>
    </source>
</evidence>
<dbReference type="GO" id="GO:0020037">
    <property type="term" value="F:heme binding"/>
    <property type="evidence" value="ECO:0007669"/>
    <property type="project" value="InterPro"/>
</dbReference>
<dbReference type="Pfam" id="PF00067">
    <property type="entry name" value="p450"/>
    <property type="match status" value="1"/>
</dbReference>
<comment type="caution">
    <text evidence="8">The sequence shown here is derived from an EMBL/GenBank/DDBJ whole genome shotgun (WGS) entry which is preliminary data.</text>
</comment>
<keyword evidence="5 7" id="KW-0408">Iron</keyword>
<keyword evidence="6 7" id="KW-0503">Monooxygenase</keyword>
<evidence type="ECO:0000256" key="5">
    <source>
        <dbReference type="ARBA" id="ARBA00023004"/>
    </source>
</evidence>
<evidence type="ECO:0000256" key="4">
    <source>
        <dbReference type="ARBA" id="ARBA00023002"/>
    </source>
</evidence>
<dbReference type="CDD" id="cd11033">
    <property type="entry name" value="CYP142-like"/>
    <property type="match status" value="1"/>
</dbReference>
<sequence length="409" mass="44512">MPAQGVAEAAAGTVNLADLDLYEHGDPDAVWARLRERSPVYRNPGTGVAAFWALTRYADAVAVYRDATTFSSERGMVLGADTGAGDPAAGRMLVSTDPPRHTKLRKIVNRAFTPRTMGKLEHTVRDTVGHLLGRAISAGGCEFVDDVAARLPVAIICDLLGVPRADQDWMYHLTSTAFGGGDPASATEVTAEDRLEAYGEIFDYYRELADRRRRDPGEDLVSILARGEIDGDRLDVEEVLLNCTNLIIGGNETTRHAAAGGLLACMTNEGAWRRLRDDPATVPTAVEEILRWTTPGIHVLRTATTDTELGGQRIRAGEKVVVFNAAANRDPAVFDAPQTFDIDRTPNKHITFGQGGHFCLGSALARIELTVLFEELTRRVRQVQPAGPVRRVRSCVLRGIRTLPVRLVP</sequence>
<dbReference type="GO" id="GO:0006707">
    <property type="term" value="P:cholesterol catabolic process"/>
    <property type="evidence" value="ECO:0007669"/>
    <property type="project" value="TreeGrafter"/>
</dbReference>
<dbReference type="AlphaFoldDB" id="A0A1V9AC73"/>
<dbReference type="GO" id="GO:0005506">
    <property type="term" value="F:iron ion binding"/>
    <property type="evidence" value="ECO:0007669"/>
    <property type="project" value="InterPro"/>
</dbReference>
<evidence type="ECO:0000256" key="3">
    <source>
        <dbReference type="ARBA" id="ARBA00022723"/>
    </source>
</evidence>
<dbReference type="PROSITE" id="PS00086">
    <property type="entry name" value="CYTOCHROME_P450"/>
    <property type="match status" value="1"/>
</dbReference>
<evidence type="ECO:0000256" key="2">
    <source>
        <dbReference type="ARBA" id="ARBA00022617"/>
    </source>
</evidence>
<dbReference type="EMBL" id="MWIH01000002">
    <property type="protein sequence ID" value="OQO94681.1"/>
    <property type="molecule type" value="Genomic_DNA"/>
</dbReference>
<proteinExistence type="inferred from homology"/>
<dbReference type="GO" id="GO:0036199">
    <property type="term" value="F:cholest-4-en-3-one 26-monooxygenase activity"/>
    <property type="evidence" value="ECO:0007669"/>
    <property type="project" value="TreeGrafter"/>
</dbReference>
<dbReference type="Proteomes" id="UP000192591">
    <property type="component" value="Unassembled WGS sequence"/>
</dbReference>
<dbReference type="Gene3D" id="1.10.630.10">
    <property type="entry name" value="Cytochrome P450"/>
    <property type="match status" value="1"/>
</dbReference>
<dbReference type="InterPro" id="IPR002397">
    <property type="entry name" value="Cyt_P450_B"/>
</dbReference>
<name>A0A1V9AC73_SACPI</name>
<reference evidence="8 9" key="1">
    <citation type="submission" date="2017-02" db="EMBL/GenBank/DDBJ databases">
        <title>Draft genome of Saccharomonospora sp. 154.</title>
        <authorList>
            <person name="Alonso-Carmona G.S."/>
            <person name="De La Haba R."/>
            <person name="Vera-Gargallo B."/>
            <person name="Sandoval-Trujillo A.H."/>
            <person name="Ramirez-Duran N."/>
            <person name="Ventosa A."/>
        </authorList>
    </citation>
    <scope>NUCLEOTIDE SEQUENCE [LARGE SCALE GENOMIC DNA]</scope>
    <source>
        <strain evidence="8 9">LRS4.154</strain>
    </source>
</reference>
<evidence type="ECO:0000256" key="1">
    <source>
        <dbReference type="ARBA" id="ARBA00010617"/>
    </source>
</evidence>
<keyword evidence="3 7" id="KW-0479">Metal-binding</keyword>
<comment type="similarity">
    <text evidence="1 7">Belongs to the cytochrome P450 family.</text>
</comment>
<accession>A0A1V9AC73</accession>
<dbReference type="InterPro" id="IPR001128">
    <property type="entry name" value="Cyt_P450"/>
</dbReference>
<dbReference type="PRINTS" id="PR00359">
    <property type="entry name" value="BP450"/>
</dbReference>
<dbReference type="STRING" id="1962155.B1813_00815"/>
<keyword evidence="9" id="KW-1185">Reference proteome</keyword>
<dbReference type="FunFam" id="1.10.630.10:FF:000018">
    <property type="entry name" value="Cytochrome P450 monooxygenase"/>
    <property type="match status" value="1"/>
</dbReference>
<dbReference type="InterPro" id="IPR017972">
    <property type="entry name" value="Cyt_P450_CS"/>
</dbReference>